<dbReference type="InterPro" id="IPR000073">
    <property type="entry name" value="AB_hydrolase_1"/>
</dbReference>
<dbReference type="OrthoDB" id="9797695at2"/>
<dbReference type="InterPro" id="IPR050266">
    <property type="entry name" value="AB_hydrolase_sf"/>
</dbReference>
<dbReference type="PRINTS" id="PR00111">
    <property type="entry name" value="ABHYDROLASE"/>
</dbReference>
<dbReference type="GO" id="GO:0046464">
    <property type="term" value="P:acylglycerol catabolic process"/>
    <property type="evidence" value="ECO:0007669"/>
    <property type="project" value="TreeGrafter"/>
</dbReference>
<evidence type="ECO:0000313" key="3">
    <source>
        <dbReference type="Proteomes" id="UP000298347"/>
    </source>
</evidence>
<dbReference type="InterPro" id="IPR029058">
    <property type="entry name" value="AB_hydrolase_fold"/>
</dbReference>
<keyword evidence="3" id="KW-1185">Reference proteome</keyword>
<comment type="caution">
    <text evidence="2">The sequence shown here is derived from an EMBL/GenBank/DDBJ whole genome shotgun (WGS) entry which is preliminary data.</text>
</comment>
<dbReference type="EMBL" id="SRJD01000008">
    <property type="protein sequence ID" value="TGA98272.1"/>
    <property type="molecule type" value="Genomic_DNA"/>
</dbReference>
<protein>
    <submittedName>
        <fullName evidence="2">Alpha/beta hydrolase</fullName>
    </submittedName>
</protein>
<gene>
    <name evidence="2" type="ORF">E4665_08470</name>
</gene>
<dbReference type="PANTHER" id="PTHR43798:SF33">
    <property type="entry name" value="HYDROLASE, PUTATIVE (AFU_ORTHOLOGUE AFUA_2G14860)-RELATED"/>
    <property type="match status" value="1"/>
</dbReference>
<dbReference type="AlphaFoldDB" id="A0A4Z0GMI6"/>
<feature type="domain" description="AB hydrolase-1" evidence="1">
    <location>
        <begin position="60"/>
        <end position="151"/>
    </location>
</feature>
<organism evidence="2 3">
    <name type="scientific">Sporolactobacillus shoreae</name>
    <dbReference type="NCBI Taxonomy" id="1465501"/>
    <lineage>
        <taxon>Bacteria</taxon>
        <taxon>Bacillati</taxon>
        <taxon>Bacillota</taxon>
        <taxon>Bacilli</taxon>
        <taxon>Bacillales</taxon>
        <taxon>Sporolactobacillaceae</taxon>
        <taxon>Sporolactobacillus</taxon>
    </lineage>
</organism>
<dbReference type="PANTHER" id="PTHR43798">
    <property type="entry name" value="MONOACYLGLYCEROL LIPASE"/>
    <property type="match status" value="1"/>
</dbReference>
<dbReference type="SUPFAM" id="SSF53474">
    <property type="entry name" value="alpha/beta-Hydrolases"/>
    <property type="match status" value="1"/>
</dbReference>
<dbReference type="GO" id="GO:0047372">
    <property type="term" value="F:monoacylglycerol lipase activity"/>
    <property type="evidence" value="ECO:0007669"/>
    <property type="project" value="TreeGrafter"/>
</dbReference>
<accession>A0A4Z0GMI6</accession>
<reference evidence="2 3" key="1">
    <citation type="journal article" date="2015" name="Int. J. Syst. Evol. Microbiol.">
        <title>Sporolactobacillus shoreae sp. nov. and Sporolactobacillus spathodeae sp. nov., two spore-forming lactic acid bacteria isolated from tree barks in Thailand.</title>
        <authorList>
            <person name="Thamacharoensuk T."/>
            <person name="Kitahara M."/>
            <person name="Ohkuma M."/>
            <person name="Thongchul N."/>
            <person name="Tanasupawat S."/>
        </authorList>
    </citation>
    <scope>NUCLEOTIDE SEQUENCE [LARGE SCALE GENOMIC DNA]</scope>
    <source>
        <strain evidence="2 3">BK92</strain>
    </source>
</reference>
<proteinExistence type="predicted"/>
<keyword evidence="2" id="KW-0378">Hydrolase</keyword>
<name>A0A4Z0GMI6_9BACL</name>
<dbReference type="Gene3D" id="3.40.50.1820">
    <property type="entry name" value="alpha/beta hydrolase"/>
    <property type="match status" value="1"/>
</dbReference>
<dbReference type="Pfam" id="PF00561">
    <property type="entry name" value="Abhydrolase_1"/>
    <property type="match status" value="1"/>
</dbReference>
<evidence type="ECO:0000313" key="2">
    <source>
        <dbReference type="EMBL" id="TGA98272.1"/>
    </source>
</evidence>
<evidence type="ECO:0000259" key="1">
    <source>
        <dbReference type="Pfam" id="PF00561"/>
    </source>
</evidence>
<dbReference type="GO" id="GO:0016020">
    <property type="term" value="C:membrane"/>
    <property type="evidence" value="ECO:0007669"/>
    <property type="project" value="TreeGrafter"/>
</dbReference>
<dbReference type="Proteomes" id="UP000298347">
    <property type="component" value="Unassembled WGS sequence"/>
</dbReference>
<sequence length="339" mass="38420">MMSSLNHASQYYTSMATVPNLAKEWADRGQYTTWTSTVPENARFGPLDVFTICAGNIDNPAILFIHGYPTSSFDFRELFEELSQDYYVCAIDTPGYGFSSKPRDGYVYSIHDDARLVDHVVREVLKLDKFALFTHDKGDTVGFALLALYQKYSECPYQITHHFITNGNVYLPLAQLTQLQIQLLDPVSGPALSSNLNGTILAQALATLTHSKTLSSDEIASLASIFDYQDGANVQHDVIQYLNQRSQFEVGWLETLHKSDVPTTIIWGEQDQISPIRVPDYVWTTYLKSRNHVSTYWRLPQANHYLQNDAPRVVASIVNSELRSANDLNLRNEEAYRVF</sequence>